<dbReference type="Pfam" id="PF00535">
    <property type="entry name" value="Glycos_transf_2"/>
    <property type="match status" value="1"/>
</dbReference>
<gene>
    <name evidence="2" type="ORF">COT81_03195</name>
</gene>
<dbReference type="Proteomes" id="UP000230935">
    <property type="component" value="Unassembled WGS sequence"/>
</dbReference>
<dbReference type="CDD" id="cd00761">
    <property type="entry name" value="Glyco_tranf_GTA_type"/>
    <property type="match status" value="1"/>
</dbReference>
<reference evidence="3" key="1">
    <citation type="submission" date="2017-09" db="EMBL/GenBank/DDBJ databases">
        <title>Depth-based differentiation of microbial function through sediment-hosted aquifers and enrichment of novel symbionts in the deep terrestrial subsurface.</title>
        <authorList>
            <person name="Probst A.J."/>
            <person name="Ladd B."/>
            <person name="Jarett J.K."/>
            <person name="Geller-Mcgrath D.E."/>
            <person name="Sieber C.M.K."/>
            <person name="Emerson J.B."/>
            <person name="Anantharaman K."/>
            <person name="Thomas B.C."/>
            <person name="Malmstrom R."/>
            <person name="Stieglmeier M."/>
            <person name="Klingl A."/>
            <person name="Woyke T."/>
            <person name="Ryan C.M."/>
            <person name="Banfield J.F."/>
        </authorList>
    </citation>
    <scope>NUCLEOTIDE SEQUENCE [LARGE SCALE GENOMIC DNA]</scope>
</reference>
<evidence type="ECO:0000259" key="1">
    <source>
        <dbReference type="Pfam" id="PF00535"/>
    </source>
</evidence>
<evidence type="ECO:0000313" key="3">
    <source>
        <dbReference type="Proteomes" id="UP000230935"/>
    </source>
</evidence>
<dbReference type="InterPro" id="IPR050834">
    <property type="entry name" value="Glycosyltransf_2"/>
</dbReference>
<accession>A0A2H0W132</accession>
<protein>
    <recommendedName>
        <fullName evidence="1">Glycosyltransferase 2-like domain-containing protein</fullName>
    </recommendedName>
</protein>
<sequence length="232" mass="26998">MPKIDIVIPVFEQGKQLLRCLDSLKKQSLQDFSIIIVNDGSNDGTSDILKKLKDHAFWKNRIEIIEQPNRGAAAARNSGFQRVKAPFVLFCDADVTLRTDCLDKMLRVLQLHKNSSYVYSNFKYGLKTFNLRPFKQLNLKAQPQIHTTALMRSADFPGFDENLKRFQDWDLWLTMLKNNHYGKFIDEVLFTVKPGGTMSRWLPSWLYKLKFLPSVKKYNQAKKTIVEKHNLN</sequence>
<proteinExistence type="predicted"/>
<evidence type="ECO:0000313" key="2">
    <source>
        <dbReference type="EMBL" id="PIS05036.1"/>
    </source>
</evidence>
<dbReference type="PANTHER" id="PTHR43685">
    <property type="entry name" value="GLYCOSYLTRANSFERASE"/>
    <property type="match status" value="1"/>
</dbReference>
<name>A0A2H0W132_9BACT</name>
<dbReference type="InterPro" id="IPR001173">
    <property type="entry name" value="Glyco_trans_2-like"/>
</dbReference>
<dbReference type="SUPFAM" id="SSF53448">
    <property type="entry name" value="Nucleotide-diphospho-sugar transferases"/>
    <property type="match status" value="1"/>
</dbReference>
<dbReference type="InterPro" id="IPR029044">
    <property type="entry name" value="Nucleotide-diphossugar_trans"/>
</dbReference>
<dbReference type="Gene3D" id="3.90.550.10">
    <property type="entry name" value="Spore Coat Polysaccharide Biosynthesis Protein SpsA, Chain A"/>
    <property type="match status" value="1"/>
</dbReference>
<dbReference type="PANTHER" id="PTHR43685:SF2">
    <property type="entry name" value="GLYCOSYLTRANSFERASE 2-LIKE DOMAIN-CONTAINING PROTEIN"/>
    <property type="match status" value="1"/>
</dbReference>
<dbReference type="AlphaFoldDB" id="A0A2H0W132"/>
<organism evidence="2 3">
    <name type="scientific">Candidatus Buchananbacteria bacterium CG10_big_fil_rev_8_21_14_0_10_42_9</name>
    <dbReference type="NCBI Taxonomy" id="1974526"/>
    <lineage>
        <taxon>Bacteria</taxon>
        <taxon>Candidatus Buchananiibacteriota</taxon>
    </lineage>
</organism>
<comment type="caution">
    <text evidence="2">The sequence shown here is derived from an EMBL/GenBank/DDBJ whole genome shotgun (WGS) entry which is preliminary data.</text>
</comment>
<dbReference type="EMBL" id="PEZZ01000024">
    <property type="protein sequence ID" value="PIS05036.1"/>
    <property type="molecule type" value="Genomic_DNA"/>
</dbReference>
<feature type="domain" description="Glycosyltransferase 2-like" evidence="1">
    <location>
        <begin position="6"/>
        <end position="137"/>
    </location>
</feature>